<feature type="transmembrane region" description="Helical" evidence="6">
    <location>
        <begin position="99"/>
        <end position="120"/>
    </location>
</feature>
<feature type="transmembrane region" description="Helical" evidence="6">
    <location>
        <begin position="241"/>
        <end position="264"/>
    </location>
</feature>
<dbReference type="GO" id="GO:0005524">
    <property type="term" value="F:ATP binding"/>
    <property type="evidence" value="ECO:0007669"/>
    <property type="project" value="UniProtKB-KW"/>
</dbReference>
<evidence type="ECO:0000256" key="5">
    <source>
        <dbReference type="ARBA" id="ARBA00023136"/>
    </source>
</evidence>
<dbReference type="Pfam" id="PF02653">
    <property type="entry name" value="BPD_transp_2"/>
    <property type="match status" value="1"/>
</dbReference>
<dbReference type="PANTHER" id="PTHR30482">
    <property type="entry name" value="HIGH-AFFINITY BRANCHED-CHAIN AMINO ACID TRANSPORT SYSTEM PERMEASE"/>
    <property type="match status" value="1"/>
</dbReference>
<dbReference type="RefSeq" id="WP_347605474.1">
    <property type="nucleotide sequence ID" value="NZ_JBDPZC010000001.1"/>
</dbReference>
<proteinExistence type="predicted"/>
<accession>A0ABV0G916</accession>
<reference evidence="7 8" key="1">
    <citation type="submission" date="2024-05" db="EMBL/GenBank/DDBJ databases">
        <title>Roseateles sp. 2.12 16S ribosomal RNA gene Genome sequencing and assembly.</title>
        <authorList>
            <person name="Woo H."/>
        </authorList>
    </citation>
    <scope>NUCLEOTIDE SEQUENCE [LARGE SCALE GENOMIC DNA]</scope>
    <source>
        <strain evidence="7 8">2.12</strain>
    </source>
</reference>
<keyword evidence="4 6" id="KW-1133">Transmembrane helix</keyword>
<comment type="subcellular location">
    <subcellularLocation>
        <location evidence="1">Cell membrane</location>
        <topology evidence="1">Multi-pass membrane protein</topology>
    </subcellularLocation>
</comment>
<protein>
    <submittedName>
        <fullName evidence="7">ABC transporter ATP-binding protein</fullName>
    </submittedName>
</protein>
<name>A0ABV0G916_9BURK</name>
<dbReference type="EMBL" id="JBDPZC010000001">
    <property type="protein sequence ID" value="MEO3711546.1"/>
    <property type="molecule type" value="Genomic_DNA"/>
</dbReference>
<dbReference type="Proteomes" id="UP001462640">
    <property type="component" value="Unassembled WGS sequence"/>
</dbReference>
<keyword evidence="7" id="KW-0067">ATP-binding</keyword>
<evidence type="ECO:0000313" key="7">
    <source>
        <dbReference type="EMBL" id="MEO3711546.1"/>
    </source>
</evidence>
<gene>
    <name evidence="7" type="ORF">ABDJ40_02060</name>
</gene>
<evidence type="ECO:0000256" key="1">
    <source>
        <dbReference type="ARBA" id="ARBA00004651"/>
    </source>
</evidence>
<keyword evidence="3 6" id="KW-0812">Transmembrane</keyword>
<feature type="transmembrane region" description="Helical" evidence="6">
    <location>
        <begin position="39"/>
        <end position="57"/>
    </location>
</feature>
<sequence>MPLPRSLAHGLGLAAVLLALPLVLQAAGSHWVRSLDLCLLYVMLALGMNVVVGYAGLLDLGYVAFYAMGAYLCALLNSAQLSEHFAWAAALSGSGFSTAWWITVPVAGAVAALLGLLLGAPTLRLRGDYLAVVTLGFGEVLRLLINNLGAEPVNITNGARGIGPVGPLQVFGLDLSRPFLLAGHEIAPVTQHAYLFLALTLATLLACHRLQRSRIGRAWMAIREDEVAAEAMGLPTSRLKLLAFAVGAGFGGVAGAMFSSFQGFISPESFTLQESIFIVAMVVFGGMGHLPGVLLGAVVLAGLPEALRYVAGPLQAWSEGRLDAGVLRPLLIALTMVGTMLVRPHGLWPAKGRG</sequence>
<feature type="transmembrane region" description="Helical" evidence="6">
    <location>
        <begin position="62"/>
        <end position="79"/>
    </location>
</feature>
<dbReference type="CDD" id="cd06581">
    <property type="entry name" value="TM_PBP1_LivM_like"/>
    <property type="match status" value="1"/>
</dbReference>
<comment type="caution">
    <text evidence="7">The sequence shown here is derived from an EMBL/GenBank/DDBJ whole genome shotgun (WGS) entry which is preliminary data.</text>
</comment>
<evidence type="ECO:0000256" key="6">
    <source>
        <dbReference type="SAM" id="Phobius"/>
    </source>
</evidence>
<evidence type="ECO:0000256" key="2">
    <source>
        <dbReference type="ARBA" id="ARBA00022475"/>
    </source>
</evidence>
<evidence type="ECO:0000256" key="3">
    <source>
        <dbReference type="ARBA" id="ARBA00022692"/>
    </source>
</evidence>
<dbReference type="InterPro" id="IPR043428">
    <property type="entry name" value="LivM-like"/>
</dbReference>
<dbReference type="InterPro" id="IPR001851">
    <property type="entry name" value="ABC_transp_permease"/>
</dbReference>
<evidence type="ECO:0000256" key="4">
    <source>
        <dbReference type="ARBA" id="ARBA00022989"/>
    </source>
</evidence>
<organism evidence="7 8">
    <name type="scientific">Roseateles flavus</name>
    <dbReference type="NCBI Taxonomy" id="3149041"/>
    <lineage>
        <taxon>Bacteria</taxon>
        <taxon>Pseudomonadati</taxon>
        <taxon>Pseudomonadota</taxon>
        <taxon>Betaproteobacteria</taxon>
        <taxon>Burkholderiales</taxon>
        <taxon>Sphaerotilaceae</taxon>
        <taxon>Roseateles</taxon>
    </lineage>
</organism>
<dbReference type="PANTHER" id="PTHR30482:SF10">
    <property type="entry name" value="HIGH-AFFINITY BRANCHED-CHAIN AMINO ACID TRANSPORT PROTEIN BRAE"/>
    <property type="match status" value="1"/>
</dbReference>
<keyword evidence="7" id="KW-0547">Nucleotide-binding</keyword>
<keyword evidence="8" id="KW-1185">Reference proteome</keyword>
<keyword evidence="5 6" id="KW-0472">Membrane</keyword>
<evidence type="ECO:0000313" key="8">
    <source>
        <dbReference type="Proteomes" id="UP001462640"/>
    </source>
</evidence>
<keyword evidence="2" id="KW-1003">Cell membrane</keyword>
<feature type="transmembrane region" description="Helical" evidence="6">
    <location>
        <begin position="276"/>
        <end position="303"/>
    </location>
</feature>